<dbReference type="Pfam" id="PF13358">
    <property type="entry name" value="DDE_3"/>
    <property type="match status" value="1"/>
</dbReference>
<comment type="caution">
    <text evidence="2">The sequence shown here is derived from an EMBL/GenBank/DDBJ whole genome shotgun (WGS) entry which is preliminary data.</text>
</comment>
<gene>
    <name evidence="2" type="ORF">ROR02_10850</name>
</gene>
<dbReference type="GO" id="GO:0003676">
    <property type="term" value="F:nucleic acid binding"/>
    <property type="evidence" value="ECO:0007669"/>
    <property type="project" value="InterPro"/>
</dbReference>
<evidence type="ECO:0000259" key="1">
    <source>
        <dbReference type="Pfam" id="PF13358"/>
    </source>
</evidence>
<feature type="domain" description="Tc1-like transposase DDE" evidence="1">
    <location>
        <begin position="72"/>
        <end position="212"/>
    </location>
</feature>
<protein>
    <recommendedName>
        <fullName evidence="1">Tc1-like transposase DDE domain-containing protein</fullName>
    </recommendedName>
</protein>
<dbReference type="EMBL" id="BJZO01000022">
    <property type="protein sequence ID" value="GEO80954.1"/>
    <property type="molecule type" value="Genomic_DNA"/>
</dbReference>
<name>A0A512H694_9PROT</name>
<proteinExistence type="predicted"/>
<sequence>MGKPYSSDLRGRFVALLEDGLSASAAGAHLLARHGITRKKKTLVASEQKREDIVEARMRWRNGMTDLNIGALVFIGESGFDTKMTRLRGRSKRGQPCIDSVPRGHWHNNTFIAGLRSERVDAPILLPGAMDGDAFATWVEQALAPTLAADDIVICDNLNVHKNAAARRAIEACGATLSFLPAYSPDLNPIEMLFARIKAVVRAMAPRDFDALCTAVAALRNKPCYSRRSFFGGP</sequence>
<dbReference type="PANTHER" id="PTHR46564">
    <property type="entry name" value="TRANSPOSASE"/>
    <property type="match status" value="1"/>
</dbReference>
<evidence type="ECO:0000313" key="3">
    <source>
        <dbReference type="Proteomes" id="UP000321567"/>
    </source>
</evidence>
<accession>A0A512H694</accession>
<dbReference type="NCBIfam" id="NF033545">
    <property type="entry name" value="transpos_IS630"/>
    <property type="match status" value="1"/>
</dbReference>
<dbReference type="RefSeq" id="WP_407672589.1">
    <property type="nucleotide sequence ID" value="NZ_BJZO01000022.1"/>
</dbReference>
<dbReference type="InterPro" id="IPR047655">
    <property type="entry name" value="Transpos_IS630-like"/>
</dbReference>
<organism evidence="2 3">
    <name type="scientific">Pararhodospirillum oryzae</name>
    <dbReference type="NCBI Taxonomy" id="478448"/>
    <lineage>
        <taxon>Bacteria</taxon>
        <taxon>Pseudomonadati</taxon>
        <taxon>Pseudomonadota</taxon>
        <taxon>Alphaproteobacteria</taxon>
        <taxon>Rhodospirillales</taxon>
        <taxon>Rhodospirillaceae</taxon>
        <taxon>Pararhodospirillum</taxon>
    </lineage>
</organism>
<dbReference type="InterPro" id="IPR038717">
    <property type="entry name" value="Tc1-like_DDE_dom"/>
</dbReference>
<keyword evidence="3" id="KW-1185">Reference proteome</keyword>
<dbReference type="AlphaFoldDB" id="A0A512H694"/>
<evidence type="ECO:0000313" key="2">
    <source>
        <dbReference type="EMBL" id="GEO80954.1"/>
    </source>
</evidence>
<dbReference type="Proteomes" id="UP000321567">
    <property type="component" value="Unassembled WGS sequence"/>
</dbReference>
<dbReference type="InterPro" id="IPR036397">
    <property type="entry name" value="RNaseH_sf"/>
</dbReference>
<dbReference type="PANTHER" id="PTHR46564:SF1">
    <property type="entry name" value="TRANSPOSASE"/>
    <property type="match status" value="1"/>
</dbReference>
<dbReference type="Gene3D" id="3.30.420.10">
    <property type="entry name" value="Ribonuclease H-like superfamily/Ribonuclease H"/>
    <property type="match status" value="1"/>
</dbReference>
<reference evidence="2 3" key="1">
    <citation type="submission" date="2019-07" db="EMBL/GenBank/DDBJ databases">
        <title>Whole genome shotgun sequence of Rhodospirillum oryzae NBRC 107573.</title>
        <authorList>
            <person name="Hosoyama A."/>
            <person name="Uohara A."/>
            <person name="Ohji S."/>
            <person name="Ichikawa N."/>
        </authorList>
    </citation>
    <scope>NUCLEOTIDE SEQUENCE [LARGE SCALE GENOMIC DNA]</scope>
    <source>
        <strain evidence="2 3">NBRC 107573</strain>
    </source>
</reference>